<dbReference type="InterPro" id="IPR044824">
    <property type="entry name" value="MAIN-like"/>
</dbReference>
<accession>A0A9D5B127</accession>
<name>A0A9D5B127_PEA</name>
<keyword evidence="2" id="KW-1185">Reference proteome</keyword>
<protein>
    <recommendedName>
        <fullName evidence="3">Aminotransferase-like plant mobile domain-containing protein</fullName>
    </recommendedName>
</protein>
<proteinExistence type="predicted"/>
<dbReference type="PANTHER" id="PTHR46033:SF1">
    <property type="entry name" value="PROTEIN MAIN-LIKE 2"/>
    <property type="match status" value="1"/>
</dbReference>
<evidence type="ECO:0000313" key="2">
    <source>
        <dbReference type="Proteomes" id="UP001058974"/>
    </source>
</evidence>
<dbReference type="GO" id="GO:0010073">
    <property type="term" value="P:meristem maintenance"/>
    <property type="evidence" value="ECO:0007669"/>
    <property type="project" value="InterPro"/>
</dbReference>
<gene>
    <name evidence="1" type="ORF">KIW84_034345</name>
</gene>
<dbReference type="AlphaFoldDB" id="A0A9D5B127"/>
<comment type="caution">
    <text evidence="1">The sequence shown here is derived from an EMBL/GenBank/DDBJ whole genome shotgun (WGS) entry which is preliminary data.</text>
</comment>
<dbReference type="Gramene" id="Psat03G0434500-T2">
    <property type="protein sequence ID" value="KAI5429728.1"/>
    <property type="gene ID" value="KIW84_034345"/>
</dbReference>
<evidence type="ECO:0008006" key="3">
    <source>
        <dbReference type="Google" id="ProtNLM"/>
    </source>
</evidence>
<dbReference type="EMBL" id="JAMSHJ010000003">
    <property type="protein sequence ID" value="KAI5429728.1"/>
    <property type="molecule type" value="Genomic_DNA"/>
</dbReference>
<evidence type="ECO:0000313" key="1">
    <source>
        <dbReference type="EMBL" id="KAI5429728.1"/>
    </source>
</evidence>
<dbReference type="PANTHER" id="PTHR46033">
    <property type="entry name" value="PROTEIN MAIN-LIKE 2"/>
    <property type="match status" value="1"/>
</dbReference>
<organism evidence="1 2">
    <name type="scientific">Pisum sativum</name>
    <name type="common">Garden pea</name>
    <name type="synonym">Lathyrus oleraceus</name>
    <dbReference type="NCBI Taxonomy" id="3888"/>
    <lineage>
        <taxon>Eukaryota</taxon>
        <taxon>Viridiplantae</taxon>
        <taxon>Streptophyta</taxon>
        <taxon>Embryophyta</taxon>
        <taxon>Tracheophyta</taxon>
        <taxon>Spermatophyta</taxon>
        <taxon>Magnoliopsida</taxon>
        <taxon>eudicotyledons</taxon>
        <taxon>Gunneridae</taxon>
        <taxon>Pentapetalae</taxon>
        <taxon>rosids</taxon>
        <taxon>fabids</taxon>
        <taxon>Fabales</taxon>
        <taxon>Fabaceae</taxon>
        <taxon>Papilionoideae</taxon>
        <taxon>50 kb inversion clade</taxon>
        <taxon>NPAAA clade</taxon>
        <taxon>Hologalegina</taxon>
        <taxon>IRL clade</taxon>
        <taxon>Fabeae</taxon>
        <taxon>Lathyrus</taxon>
    </lineage>
</organism>
<reference evidence="1 2" key="1">
    <citation type="journal article" date="2022" name="Nat. Genet.">
        <title>Improved pea reference genome and pan-genome highlight genomic features and evolutionary characteristics.</title>
        <authorList>
            <person name="Yang T."/>
            <person name="Liu R."/>
            <person name="Luo Y."/>
            <person name="Hu S."/>
            <person name="Wang D."/>
            <person name="Wang C."/>
            <person name="Pandey M.K."/>
            <person name="Ge S."/>
            <person name="Xu Q."/>
            <person name="Li N."/>
            <person name="Li G."/>
            <person name="Huang Y."/>
            <person name="Saxena R.K."/>
            <person name="Ji Y."/>
            <person name="Li M."/>
            <person name="Yan X."/>
            <person name="He Y."/>
            <person name="Liu Y."/>
            <person name="Wang X."/>
            <person name="Xiang C."/>
            <person name="Varshney R.K."/>
            <person name="Ding H."/>
            <person name="Gao S."/>
            <person name="Zong X."/>
        </authorList>
    </citation>
    <scope>NUCLEOTIDE SEQUENCE [LARGE SCALE GENOMIC DNA]</scope>
    <source>
        <strain evidence="1 2">cv. Zhongwan 6</strain>
    </source>
</reference>
<dbReference type="Proteomes" id="UP001058974">
    <property type="component" value="Chromosome 3"/>
</dbReference>
<sequence>MFFPLFVAKSPIAEGAHPWGKAEEVLRCPDTSGGFVERWHKETPTFHLSLSDMTITLDDVSSLIHLLFQAWRCVALTVLYSALGEAIVLETRQIFGYMSLFQCWIYKHFLSIYDRRVSPTTAGFARAKILKAIRSHLGSLLEYRGHSDDLPPPPLGINDHQQLQRITLFSDNCMGLANSGGERYDLTLQIAHISRGEHV</sequence>